<dbReference type="InterPro" id="IPR033469">
    <property type="entry name" value="CYTH-like_dom_sf"/>
</dbReference>
<dbReference type="PANTHER" id="PTHR39339">
    <property type="entry name" value="SLR1444 PROTEIN"/>
    <property type="match status" value="1"/>
</dbReference>
<dbReference type="Proteomes" id="UP000053060">
    <property type="component" value="Unassembled WGS sequence"/>
</dbReference>
<dbReference type="Gene3D" id="2.40.320.10">
    <property type="entry name" value="Hypothetical Protein Pfu-838710-001"/>
    <property type="match status" value="1"/>
</dbReference>
<dbReference type="SUPFAM" id="SSF55154">
    <property type="entry name" value="CYTH-like phosphatases"/>
    <property type="match status" value="1"/>
</dbReference>
<comment type="caution">
    <text evidence="4">The sequence shown here is derived from an EMBL/GenBank/DDBJ whole genome shotgun (WGS) entry which is preliminary data.</text>
</comment>
<dbReference type="EMBL" id="AZXY01000005">
    <property type="protein sequence ID" value="KSZ58469.1"/>
    <property type="molecule type" value="Genomic_DNA"/>
</dbReference>
<evidence type="ECO:0008006" key="6">
    <source>
        <dbReference type="Google" id="ProtNLM"/>
    </source>
</evidence>
<evidence type="ECO:0000256" key="1">
    <source>
        <dbReference type="SAM" id="MobiDB-lite"/>
    </source>
</evidence>
<evidence type="ECO:0000313" key="4">
    <source>
        <dbReference type="EMBL" id="KSZ58469.1"/>
    </source>
</evidence>
<accession>A0A0V9UKC6</accession>
<organism evidence="4 5">
    <name type="scientific">Rhodococcus pyridinivorans KG-16</name>
    <dbReference type="NCBI Taxonomy" id="1441730"/>
    <lineage>
        <taxon>Bacteria</taxon>
        <taxon>Bacillati</taxon>
        <taxon>Actinomycetota</taxon>
        <taxon>Actinomycetes</taxon>
        <taxon>Mycobacteriales</taxon>
        <taxon>Nocardiaceae</taxon>
        <taxon>Rhodococcus</taxon>
    </lineage>
</organism>
<dbReference type="AlphaFoldDB" id="A0A0V9UKC6"/>
<proteinExistence type="predicted"/>
<evidence type="ECO:0000259" key="3">
    <source>
        <dbReference type="PROSITE" id="PS51708"/>
    </source>
</evidence>
<dbReference type="Gene3D" id="1.40.20.10">
    <property type="entry name" value="CHAD domain"/>
    <property type="match status" value="1"/>
</dbReference>
<feature type="domain" description="CYTH" evidence="2">
    <location>
        <begin position="10"/>
        <end position="212"/>
    </location>
</feature>
<reference evidence="4 5" key="2">
    <citation type="journal article" date="2016" name="Genome Announc.">
        <title>Draft Genome Sequence of a Versatile Hydrocarbon-Degrading Bacterium, Rhodococcus pyridinivorans Strain KG-16, Collected from Oil Fields in India.</title>
        <authorList>
            <person name="Aggarwal R.K."/>
            <person name="Dawar C."/>
            <person name="Phanindranath R."/>
            <person name="Mutnuri L."/>
            <person name="Dayal A.M."/>
        </authorList>
    </citation>
    <scope>NUCLEOTIDE SEQUENCE [LARGE SCALE GENOMIC DNA]</scope>
    <source>
        <strain evidence="4 5">KG-16</strain>
    </source>
</reference>
<dbReference type="PATRIC" id="fig|1441730.3.peg.2337"/>
<reference evidence="5" key="1">
    <citation type="submission" date="2015-01" db="EMBL/GenBank/DDBJ databases">
        <title>Draft genome sequence of Rhodococcus pyridinivorans strain KG-16, a hydrocarbon-degrading bacterium.</title>
        <authorList>
            <person name="Aggarwal R.K."/>
            <person name="Dawar C."/>
        </authorList>
    </citation>
    <scope>NUCLEOTIDE SEQUENCE [LARGE SCALE GENOMIC DNA]</scope>
    <source>
        <strain evidence="5">KG-16</strain>
    </source>
</reference>
<dbReference type="RefSeq" id="WP_060651941.1">
    <property type="nucleotide sequence ID" value="NZ_AZXY01000005.1"/>
</dbReference>
<name>A0A0V9UKC6_9NOCA</name>
<dbReference type="SMART" id="SM01118">
    <property type="entry name" value="CYTH"/>
    <property type="match status" value="1"/>
</dbReference>
<gene>
    <name evidence="4" type="ORF">Z045_11235</name>
</gene>
<dbReference type="PROSITE" id="PS51708">
    <property type="entry name" value="CHAD"/>
    <property type="match status" value="1"/>
</dbReference>
<dbReference type="InterPro" id="IPR007899">
    <property type="entry name" value="CHAD_dom"/>
</dbReference>
<dbReference type="PROSITE" id="PS51707">
    <property type="entry name" value="CYTH"/>
    <property type="match status" value="1"/>
</dbReference>
<sequence length="510" mass="57005">MPSTSSATVAEEAERKYSATGDRPLPDLTGLPSVDTIDVDRFELSAQYYDTADLRLLRSKITLRRREGGDDAGWHLKLPSGVDTRTELHFPLGDDSAEDVPADLGSLLRGIRRGAPLNLAALLVTRRHRHRLRSSDGGFVAEVVVDDVDAVRSADGSEIRWKEIEVEWNSTLGDKTIGRFLTALEERFAAVGITRSESPSKLHRVLGDLIPARPPIAKGLIPIRDYLSSELHTLGLSDIAVRRDAPDAVHSMRKAARRLRSALQTYSDEIVVDHDLVDELRWLGRRLSPSRDLEVQWERLADRVADIPVESHREATRARIDEYFSARSEAARLEAVDTLDSDRYVGLLTRLDAAITDIAPATEAAGARPKVARKELLRAVAALSKKVSRRVDRVGDAENPAERDALMHRARKGAKRMRYAIEVIAPLHPKRSERILDRFDDFQDLLGEFQDSVVAREHLLDMLSEQGHTAETSFGLGVLFRIETEIGDAQAAHLDSGWRKAYRSARRLWT</sequence>
<dbReference type="PANTHER" id="PTHR39339:SF1">
    <property type="entry name" value="CHAD DOMAIN-CONTAINING PROTEIN"/>
    <property type="match status" value="1"/>
</dbReference>
<feature type="region of interest" description="Disordered" evidence="1">
    <location>
        <begin position="1"/>
        <end position="28"/>
    </location>
</feature>
<dbReference type="Pfam" id="PF01928">
    <property type="entry name" value="CYTH"/>
    <property type="match status" value="1"/>
</dbReference>
<dbReference type="InterPro" id="IPR023577">
    <property type="entry name" value="CYTH_domain"/>
</dbReference>
<evidence type="ECO:0000313" key="5">
    <source>
        <dbReference type="Proteomes" id="UP000053060"/>
    </source>
</evidence>
<dbReference type="CDD" id="cd07374">
    <property type="entry name" value="CYTH-like_Pase"/>
    <property type="match status" value="1"/>
</dbReference>
<evidence type="ECO:0000259" key="2">
    <source>
        <dbReference type="PROSITE" id="PS51707"/>
    </source>
</evidence>
<dbReference type="SMART" id="SM00880">
    <property type="entry name" value="CHAD"/>
    <property type="match status" value="1"/>
</dbReference>
<feature type="domain" description="CHAD" evidence="3">
    <location>
        <begin position="213"/>
        <end position="503"/>
    </location>
</feature>
<dbReference type="Pfam" id="PF05235">
    <property type="entry name" value="CHAD"/>
    <property type="match status" value="1"/>
</dbReference>
<dbReference type="InterPro" id="IPR038186">
    <property type="entry name" value="CHAD_dom_sf"/>
</dbReference>
<protein>
    <recommendedName>
        <fullName evidence="6">CHAD domain-containing protein</fullName>
    </recommendedName>
</protein>